<dbReference type="EMBL" id="OA892723">
    <property type="protein sequence ID" value="CAD7284967.1"/>
    <property type="molecule type" value="Genomic_DNA"/>
</dbReference>
<dbReference type="Pfam" id="PF01421">
    <property type="entry name" value="Reprolysin"/>
    <property type="match status" value="1"/>
</dbReference>
<dbReference type="PROSITE" id="PS50215">
    <property type="entry name" value="ADAM_MEPRO"/>
    <property type="match status" value="1"/>
</dbReference>
<dbReference type="InterPro" id="IPR001762">
    <property type="entry name" value="Disintegrin_dom"/>
</dbReference>
<dbReference type="PANTHER" id="PTHR11905">
    <property type="entry name" value="ADAM A DISINTEGRIN AND METALLOPROTEASE DOMAIN"/>
    <property type="match status" value="1"/>
</dbReference>
<feature type="non-terminal residue" evidence="5">
    <location>
        <position position="326"/>
    </location>
</feature>
<reference evidence="5" key="1">
    <citation type="submission" date="2020-11" db="EMBL/GenBank/DDBJ databases">
        <authorList>
            <person name="Tran Van P."/>
        </authorList>
    </citation>
    <scope>NUCLEOTIDE SEQUENCE</scope>
</reference>
<evidence type="ECO:0008006" key="7">
    <source>
        <dbReference type="Google" id="ProtNLM"/>
    </source>
</evidence>
<dbReference type="InterPro" id="IPR001590">
    <property type="entry name" value="Peptidase_M12B"/>
</dbReference>
<feature type="domain" description="Peptidase M12B" evidence="4">
    <location>
        <begin position="40"/>
        <end position="102"/>
    </location>
</feature>
<dbReference type="Gene3D" id="4.10.70.10">
    <property type="entry name" value="Disintegrin domain"/>
    <property type="match status" value="1"/>
</dbReference>
<dbReference type="GO" id="GO:0004222">
    <property type="term" value="F:metalloendopeptidase activity"/>
    <property type="evidence" value="ECO:0007669"/>
    <property type="project" value="InterPro"/>
</dbReference>
<keyword evidence="6" id="KW-1185">Reference proteome</keyword>
<proteinExistence type="predicted"/>
<evidence type="ECO:0000259" key="3">
    <source>
        <dbReference type="PROSITE" id="PS50214"/>
    </source>
</evidence>
<dbReference type="InterPro" id="IPR024079">
    <property type="entry name" value="MetalloPept_cat_dom_sf"/>
</dbReference>
<dbReference type="PANTHER" id="PTHR11905:SF159">
    <property type="entry name" value="ADAM METALLOPROTEASE"/>
    <property type="match status" value="1"/>
</dbReference>
<accession>A0A7R9C1D8</accession>
<dbReference type="OrthoDB" id="5951731at2759"/>
<dbReference type="Gene3D" id="3.40.390.10">
    <property type="entry name" value="Collagenase (Catalytic Domain)"/>
    <property type="match status" value="1"/>
</dbReference>
<dbReference type="SUPFAM" id="SSF55486">
    <property type="entry name" value="Metalloproteases ('zincins'), catalytic domain"/>
    <property type="match status" value="1"/>
</dbReference>
<evidence type="ECO:0000313" key="6">
    <source>
        <dbReference type="Proteomes" id="UP000678499"/>
    </source>
</evidence>
<keyword evidence="1" id="KW-0378">Hydrolase</keyword>
<dbReference type="SUPFAM" id="SSF57552">
    <property type="entry name" value="Blood coagulation inhibitor (disintegrin)"/>
    <property type="match status" value="1"/>
</dbReference>
<organism evidence="5">
    <name type="scientific">Notodromas monacha</name>
    <dbReference type="NCBI Taxonomy" id="399045"/>
    <lineage>
        <taxon>Eukaryota</taxon>
        <taxon>Metazoa</taxon>
        <taxon>Ecdysozoa</taxon>
        <taxon>Arthropoda</taxon>
        <taxon>Crustacea</taxon>
        <taxon>Oligostraca</taxon>
        <taxon>Ostracoda</taxon>
        <taxon>Podocopa</taxon>
        <taxon>Podocopida</taxon>
        <taxon>Cypridocopina</taxon>
        <taxon>Cypridoidea</taxon>
        <taxon>Cyprididae</taxon>
        <taxon>Notodromas</taxon>
    </lineage>
</organism>
<dbReference type="AlphaFoldDB" id="A0A7R9C1D8"/>
<feature type="non-terminal residue" evidence="5">
    <location>
        <position position="1"/>
    </location>
</feature>
<keyword evidence="1" id="KW-0482">Metalloprotease</keyword>
<dbReference type="Pfam" id="PF00200">
    <property type="entry name" value="Disintegrin"/>
    <property type="match status" value="1"/>
</dbReference>
<evidence type="ECO:0000256" key="2">
    <source>
        <dbReference type="PROSITE-ProRule" id="PRU00276"/>
    </source>
</evidence>
<dbReference type="Proteomes" id="UP000678499">
    <property type="component" value="Unassembled WGS sequence"/>
</dbReference>
<protein>
    <recommendedName>
        <fullName evidence="7">Disintegrin domain-containing protein</fullName>
    </recommendedName>
</protein>
<evidence type="ECO:0000313" key="5">
    <source>
        <dbReference type="EMBL" id="CAD7284967.1"/>
    </source>
</evidence>
<evidence type="ECO:0000256" key="1">
    <source>
        <dbReference type="ARBA" id="ARBA00023049"/>
    </source>
</evidence>
<comment type="caution">
    <text evidence="2">Lacks conserved residue(s) required for the propagation of feature annotation.</text>
</comment>
<gene>
    <name evidence="5" type="ORF">NMOB1V02_LOCUS12569</name>
</gene>
<dbReference type="EMBL" id="CAJPEX010010686">
    <property type="protein sequence ID" value="CAG0925119.1"/>
    <property type="molecule type" value="Genomic_DNA"/>
</dbReference>
<sequence>REALEERNRPQPSAFEKPRFLSEGDNFLSERKPELIELLDPQAVVGGRGLDACECRDWHGCIMMSSIKGQESVQPYKFSACSLQDYMKEMTSRGAVCLRNMPNQVRRVSFVWENVIRHADVPTYTNTVQAPITSACRGLTIFLGYEQAIRTGYRKRVGGQGRVLRKVQHVCVRVGGPHQRETAYKCMNPLRGQKNRGQQTIPQCQGSFDMPTSGRRLPACTPPRYDQRIVVSACSASEQHHAGNRRSRQRITAFVLNPLQRDRLEACGNGVLDDLEECDCGAMEHCEEVDPCCDPITCRLKEGSECSKGLCCDNCKVSYAGASFSA</sequence>
<dbReference type="PROSITE" id="PS50214">
    <property type="entry name" value="DISINTEGRIN_2"/>
    <property type="match status" value="1"/>
</dbReference>
<evidence type="ECO:0000259" key="4">
    <source>
        <dbReference type="PROSITE" id="PS50215"/>
    </source>
</evidence>
<feature type="domain" description="Disintegrin" evidence="3">
    <location>
        <begin position="264"/>
        <end position="326"/>
    </location>
</feature>
<dbReference type="GO" id="GO:0006508">
    <property type="term" value="P:proteolysis"/>
    <property type="evidence" value="ECO:0007669"/>
    <property type="project" value="InterPro"/>
</dbReference>
<keyword evidence="1" id="KW-0645">Protease</keyword>
<name>A0A7R9C1D8_9CRUS</name>
<dbReference type="SMART" id="SM00050">
    <property type="entry name" value="DISIN"/>
    <property type="match status" value="1"/>
</dbReference>
<dbReference type="InterPro" id="IPR036436">
    <property type="entry name" value="Disintegrin_dom_sf"/>
</dbReference>